<dbReference type="InterPro" id="IPR028624">
    <property type="entry name" value="Tscrpt_elong_fac_GreA/B"/>
</dbReference>
<dbReference type="InterPro" id="IPR036805">
    <property type="entry name" value="Tscrpt_elong_fac_GreA/B_N_sf"/>
</dbReference>
<dbReference type="GO" id="GO:0003677">
    <property type="term" value="F:DNA binding"/>
    <property type="evidence" value="ECO:0007669"/>
    <property type="project" value="UniProtKB-UniRule"/>
</dbReference>
<feature type="region of interest" description="Disordered" evidence="9">
    <location>
        <begin position="41"/>
        <end position="60"/>
    </location>
</feature>
<keyword evidence="3 8" id="KW-0805">Transcription regulation</keyword>
<dbReference type="GO" id="GO:0070063">
    <property type="term" value="F:RNA polymerase binding"/>
    <property type="evidence" value="ECO:0007669"/>
    <property type="project" value="InterPro"/>
</dbReference>
<evidence type="ECO:0000256" key="1">
    <source>
        <dbReference type="ARBA" id="ARBA00008213"/>
    </source>
</evidence>
<evidence type="ECO:0000256" key="8">
    <source>
        <dbReference type="HAMAP-Rule" id="MF_00105"/>
    </source>
</evidence>
<dbReference type="InterPro" id="IPR001437">
    <property type="entry name" value="Tscrpt_elong_fac_GreA/B_C"/>
</dbReference>
<keyword evidence="4 8" id="KW-0238">DNA-binding</keyword>
<dbReference type="HAMAP" id="MF_00105">
    <property type="entry name" value="GreA_GreB"/>
    <property type="match status" value="1"/>
</dbReference>
<dbReference type="EMBL" id="VFOW01000001">
    <property type="protein sequence ID" value="TQL76109.1"/>
    <property type="molecule type" value="Genomic_DNA"/>
</dbReference>
<keyword evidence="12" id="KW-0648">Protein biosynthesis</keyword>
<evidence type="ECO:0000256" key="5">
    <source>
        <dbReference type="ARBA" id="ARBA00023163"/>
    </source>
</evidence>
<evidence type="ECO:0000259" key="11">
    <source>
        <dbReference type="Pfam" id="PF03449"/>
    </source>
</evidence>
<evidence type="ECO:0000256" key="3">
    <source>
        <dbReference type="ARBA" id="ARBA00023015"/>
    </source>
</evidence>
<reference evidence="12 13" key="1">
    <citation type="submission" date="2019-06" db="EMBL/GenBank/DDBJ databases">
        <title>Sequencing the genomes of 1000 actinobacteria strains.</title>
        <authorList>
            <person name="Klenk H.-P."/>
        </authorList>
    </citation>
    <scope>NUCLEOTIDE SEQUENCE [LARGE SCALE GENOMIC DNA]</scope>
    <source>
        <strain evidence="12 13">DSM 45928</strain>
    </source>
</reference>
<proteinExistence type="inferred from homology"/>
<dbReference type="Gene3D" id="1.10.287.180">
    <property type="entry name" value="Transcription elongation factor, GreA/GreB, N-terminal domain"/>
    <property type="match status" value="1"/>
</dbReference>
<dbReference type="GO" id="GO:0003746">
    <property type="term" value="F:translation elongation factor activity"/>
    <property type="evidence" value="ECO:0007669"/>
    <property type="project" value="UniProtKB-KW"/>
</dbReference>
<evidence type="ECO:0000256" key="4">
    <source>
        <dbReference type="ARBA" id="ARBA00023125"/>
    </source>
</evidence>
<dbReference type="SUPFAM" id="SSF54534">
    <property type="entry name" value="FKBP-like"/>
    <property type="match status" value="1"/>
</dbReference>
<protein>
    <recommendedName>
        <fullName evidence="2 8">Transcription elongation factor GreA</fullName>
    </recommendedName>
    <alternativeName>
        <fullName evidence="7 8">Transcript cleavage factor GreA</fullName>
    </alternativeName>
</protein>
<feature type="domain" description="Transcription elongation factor GreA/GreB N-terminal" evidence="11">
    <location>
        <begin position="10"/>
        <end position="78"/>
    </location>
</feature>
<dbReference type="Pfam" id="PF01272">
    <property type="entry name" value="GreA_GreB"/>
    <property type="match status" value="1"/>
</dbReference>
<evidence type="ECO:0000256" key="7">
    <source>
        <dbReference type="ARBA" id="ARBA00030776"/>
    </source>
</evidence>
<gene>
    <name evidence="8" type="primary">greA</name>
    <name evidence="12" type="ORF">FB566_1629</name>
</gene>
<sequence length="164" mass="17541">MSQNNPTGAWLTQEAHDRLAAELAELIAGRPAMAAEINARREEGDLKENGGYHAAKEEQGKMESRIRYLEDLLRTAEVGEAPSSREVAAGSVVTVAFDEDLDDTETFLLGSREMSGTTDLTVYSPESALGTAILGHAEGDTVTYEAPSGAQLKVKIVKLASFEG</sequence>
<dbReference type="Gene3D" id="3.10.50.30">
    <property type="entry name" value="Transcription elongation factor, GreA/GreB, C-terminal domain"/>
    <property type="match status" value="1"/>
</dbReference>
<evidence type="ECO:0000256" key="9">
    <source>
        <dbReference type="SAM" id="MobiDB-lite"/>
    </source>
</evidence>
<comment type="caution">
    <text evidence="12">The sequence shown here is derived from an EMBL/GenBank/DDBJ whole genome shotgun (WGS) entry which is preliminary data.</text>
</comment>
<evidence type="ECO:0000313" key="12">
    <source>
        <dbReference type="EMBL" id="TQL76109.1"/>
    </source>
</evidence>
<name>A0A543AU70_9ACTN</name>
<organism evidence="12 13">
    <name type="scientific">Stackebrandtia endophytica</name>
    <dbReference type="NCBI Taxonomy" id="1496996"/>
    <lineage>
        <taxon>Bacteria</taxon>
        <taxon>Bacillati</taxon>
        <taxon>Actinomycetota</taxon>
        <taxon>Actinomycetes</taxon>
        <taxon>Glycomycetales</taxon>
        <taxon>Glycomycetaceae</taxon>
        <taxon>Stackebrandtia</taxon>
    </lineage>
</organism>
<dbReference type="NCBIfam" id="NF001262">
    <property type="entry name" value="PRK00226.1-3"/>
    <property type="match status" value="1"/>
</dbReference>
<dbReference type="PANTHER" id="PTHR30437:SF4">
    <property type="entry name" value="TRANSCRIPTION ELONGATION FACTOR GREA"/>
    <property type="match status" value="1"/>
</dbReference>
<dbReference type="FunCoup" id="A0A543AU70">
    <property type="interactions" value="27"/>
</dbReference>
<accession>A0A543AU70</accession>
<dbReference type="GO" id="GO:0006354">
    <property type="term" value="P:DNA-templated transcription elongation"/>
    <property type="evidence" value="ECO:0007669"/>
    <property type="project" value="TreeGrafter"/>
</dbReference>
<dbReference type="GO" id="GO:0032784">
    <property type="term" value="P:regulation of DNA-templated transcription elongation"/>
    <property type="evidence" value="ECO:0007669"/>
    <property type="project" value="UniProtKB-UniRule"/>
</dbReference>
<comment type="similarity">
    <text evidence="1 8">Belongs to the GreA/GreB family.</text>
</comment>
<dbReference type="InParanoid" id="A0A543AU70"/>
<dbReference type="FunFam" id="1.10.287.180:FF:000001">
    <property type="entry name" value="Transcription elongation factor GreA"/>
    <property type="match status" value="1"/>
</dbReference>
<keyword evidence="5 8" id="KW-0804">Transcription</keyword>
<dbReference type="InterPro" id="IPR022691">
    <property type="entry name" value="Tscrpt_elong_fac_GreA/B_N"/>
</dbReference>
<evidence type="ECO:0000259" key="10">
    <source>
        <dbReference type="Pfam" id="PF01272"/>
    </source>
</evidence>
<evidence type="ECO:0000256" key="6">
    <source>
        <dbReference type="ARBA" id="ARBA00024916"/>
    </source>
</evidence>
<evidence type="ECO:0000313" key="13">
    <source>
        <dbReference type="Proteomes" id="UP000317043"/>
    </source>
</evidence>
<evidence type="ECO:0000256" key="2">
    <source>
        <dbReference type="ARBA" id="ARBA00013729"/>
    </source>
</evidence>
<feature type="domain" description="Transcription elongation factor GreA/GreB C-terminal" evidence="10">
    <location>
        <begin position="85"/>
        <end position="159"/>
    </location>
</feature>
<dbReference type="PIRSF" id="PIRSF006092">
    <property type="entry name" value="GreA_GreB"/>
    <property type="match status" value="1"/>
</dbReference>
<dbReference type="AlphaFoldDB" id="A0A543AU70"/>
<comment type="function">
    <text evidence="6 8">Necessary for efficient RNA polymerase transcription elongation past template-encoded arresting sites. The arresting sites in DNA have the property of trapping a certain fraction of elongating RNA polymerases that pass through, resulting in locked ternary complexes. Cleavage of the nascent transcript by cleavage factors such as GreA or GreB allows the resumption of elongation from the new 3'terminus. GreA releases sequences of 2 to 3 nucleotides.</text>
</comment>
<dbReference type="Pfam" id="PF03449">
    <property type="entry name" value="GreA_GreB_N"/>
    <property type="match status" value="1"/>
</dbReference>
<dbReference type="Proteomes" id="UP000317043">
    <property type="component" value="Unassembled WGS sequence"/>
</dbReference>
<dbReference type="InterPro" id="IPR036953">
    <property type="entry name" value="GreA/GreB_C_sf"/>
</dbReference>
<dbReference type="PANTHER" id="PTHR30437">
    <property type="entry name" value="TRANSCRIPTION ELONGATION FACTOR GREA"/>
    <property type="match status" value="1"/>
</dbReference>
<dbReference type="SUPFAM" id="SSF46557">
    <property type="entry name" value="GreA transcript cleavage protein, N-terminal domain"/>
    <property type="match status" value="1"/>
</dbReference>
<dbReference type="OrthoDB" id="9797227at2"/>
<keyword evidence="12" id="KW-0251">Elongation factor</keyword>
<dbReference type="InterPro" id="IPR023459">
    <property type="entry name" value="Tscrpt_elong_fac_GreA/B_fam"/>
</dbReference>
<keyword evidence="13" id="KW-1185">Reference proteome</keyword>